<accession>A0A422QRJ8</accession>
<keyword evidence="2" id="KW-0472">Membrane</keyword>
<evidence type="ECO:0000259" key="5">
    <source>
        <dbReference type="PROSITE" id="PS50893"/>
    </source>
</evidence>
<evidence type="ECO:0000313" key="6">
    <source>
        <dbReference type="EMBL" id="RNF32575.1"/>
    </source>
</evidence>
<keyword evidence="2" id="KW-1003">Cell membrane</keyword>
<name>A0A422QRJ8_9BURK</name>
<keyword evidence="1" id="KW-0813">Transport</keyword>
<comment type="caution">
    <text evidence="6">The sequence shown here is derived from an EMBL/GenBank/DDBJ whole genome shotgun (WGS) entry which is preliminary data.</text>
</comment>
<keyword evidence="4 6" id="KW-0067">ATP-binding</keyword>
<dbReference type="InterPro" id="IPR017871">
    <property type="entry name" value="ABC_transporter-like_CS"/>
</dbReference>
<evidence type="ECO:0000256" key="3">
    <source>
        <dbReference type="ARBA" id="ARBA00022741"/>
    </source>
</evidence>
<dbReference type="AlphaFoldDB" id="A0A422QRJ8"/>
<dbReference type="GO" id="GO:0016887">
    <property type="term" value="F:ATP hydrolysis activity"/>
    <property type="evidence" value="ECO:0007669"/>
    <property type="project" value="InterPro"/>
</dbReference>
<dbReference type="InterPro" id="IPR051782">
    <property type="entry name" value="ABC_Transporter_VariousFunc"/>
</dbReference>
<sequence length="242" mass="25840">MLHAQALSKSFGAQRALDHLDLCIAPGEIFCMLGANGAGKTTTIKLLLGFLAPTSGLALVDGIDVQKDPLAARRRLLYLPEQVALYGELTGLENLDYFAGLAGVPDRTPARLSGWLEQAGVPAAAVERRAAGYSKGMRQKVAIALAIARQARGLLLDEPTSGLDPQASAEFHRLLLRQRDAGAAVLMATHDLFRAREVATTIGLMRDGRLLRTLRANEVSALELEQLYLEEMALAASAAATV</sequence>
<dbReference type="OrthoDB" id="9804819at2"/>
<dbReference type="Pfam" id="PF00005">
    <property type="entry name" value="ABC_tran"/>
    <property type="match status" value="1"/>
</dbReference>
<dbReference type="PROSITE" id="PS00211">
    <property type="entry name" value="ABC_TRANSPORTER_1"/>
    <property type="match status" value="1"/>
</dbReference>
<dbReference type="Proteomes" id="UP000283254">
    <property type="component" value="Unassembled WGS sequence"/>
</dbReference>
<evidence type="ECO:0000256" key="1">
    <source>
        <dbReference type="ARBA" id="ARBA00022448"/>
    </source>
</evidence>
<dbReference type="SMART" id="SM00382">
    <property type="entry name" value="AAA"/>
    <property type="match status" value="1"/>
</dbReference>
<dbReference type="InterPro" id="IPR027417">
    <property type="entry name" value="P-loop_NTPase"/>
</dbReference>
<dbReference type="CDD" id="cd03230">
    <property type="entry name" value="ABC_DR_subfamily_A"/>
    <property type="match status" value="1"/>
</dbReference>
<feature type="domain" description="ABC transporter" evidence="5">
    <location>
        <begin position="2"/>
        <end position="232"/>
    </location>
</feature>
<dbReference type="RefSeq" id="WP_123067712.1">
    <property type="nucleotide sequence ID" value="NZ_JSAB01000008.1"/>
</dbReference>
<organism evidence="6 7">
    <name type="scientific">Massilia aurea</name>
    <dbReference type="NCBI Taxonomy" id="373040"/>
    <lineage>
        <taxon>Bacteria</taxon>
        <taxon>Pseudomonadati</taxon>
        <taxon>Pseudomonadota</taxon>
        <taxon>Betaproteobacteria</taxon>
        <taxon>Burkholderiales</taxon>
        <taxon>Oxalobacteraceae</taxon>
        <taxon>Telluria group</taxon>
        <taxon>Massilia</taxon>
    </lineage>
</organism>
<dbReference type="PANTHER" id="PTHR42939">
    <property type="entry name" value="ABC TRANSPORTER ATP-BINDING PROTEIN ALBC-RELATED"/>
    <property type="match status" value="1"/>
</dbReference>
<keyword evidence="7" id="KW-1185">Reference proteome</keyword>
<dbReference type="Gene3D" id="3.40.50.300">
    <property type="entry name" value="P-loop containing nucleotide triphosphate hydrolases"/>
    <property type="match status" value="1"/>
</dbReference>
<dbReference type="SUPFAM" id="SSF52540">
    <property type="entry name" value="P-loop containing nucleoside triphosphate hydrolases"/>
    <property type="match status" value="1"/>
</dbReference>
<dbReference type="InterPro" id="IPR003439">
    <property type="entry name" value="ABC_transporter-like_ATP-bd"/>
</dbReference>
<proteinExistence type="predicted"/>
<evidence type="ECO:0000256" key="4">
    <source>
        <dbReference type="ARBA" id="ARBA00022840"/>
    </source>
</evidence>
<keyword evidence="3" id="KW-0547">Nucleotide-binding</keyword>
<dbReference type="EMBL" id="JSAB01000008">
    <property type="protein sequence ID" value="RNF32575.1"/>
    <property type="molecule type" value="Genomic_DNA"/>
</dbReference>
<dbReference type="InterPro" id="IPR003593">
    <property type="entry name" value="AAA+_ATPase"/>
</dbReference>
<evidence type="ECO:0000256" key="2">
    <source>
        <dbReference type="ARBA" id="ARBA00022475"/>
    </source>
</evidence>
<evidence type="ECO:0000313" key="7">
    <source>
        <dbReference type="Proteomes" id="UP000283254"/>
    </source>
</evidence>
<dbReference type="PROSITE" id="PS50893">
    <property type="entry name" value="ABC_TRANSPORTER_2"/>
    <property type="match status" value="1"/>
</dbReference>
<dbReference type="PANTHER" id="PTHR42939:SF1">
    <property type="entry name" value="ABC TRANSPORTER ATP-BINDING PROTEIN ALBC-RELATED"/>
    <property type="match status" value="1"/>
</dbReference>
<reference evidence="6" key="1">
    <citation type="submission" date="2014-10" db="EMBL/GenBank/DDBJ databases">
        <title>Massilia sp. genome.</title>
        <authorList>
            <person name="Xu B."/>
            <person name="Dai L."/>
            <person name="Huang Z."/>
        </authorList>
    </citation>
    <scope>NUCLEOTIDE SEQUENCE [LARGE SCALE GENOMIC DNA]</scope>
    <source>
        <strain evidence="6">CFS-1</strain>
    </source>
</reference>
<dbReference type="GO" id="GO:0005524">
    <property type="term" value="F:ATP binding"/>
    <property type="evidence" value="ECO:0007669"/>
    <property type="project" value="UniProtKB-KW"/>
</dbReference>
<protein>
    <submittedName>
        <fullName evidence="6">ABC transporter ATP-binding protein</fullName>
    </submittedName>
</protein>
<gene>
    <name evidence="6" type="ORF">NM04_01100</name>
</gene>